<evidence type="ECO:0000313" key="9">
    <source>
        <dbReference type="EMBL" id="PKV91140.1"/>
    </source>
</evidence>
<dbReference type="InterPro" id="IPR012337">
    <property type="entry name" value="RNaseH-like_sf"/>
</dbReference>
<dbReference type="Pfam" id="PF13936">
    <property type="entry name" value="HTH_38"/>
    <property type="match status" value="1"/>
</dbReference>
<dbReference type="PROSITE" id="PS50994">
    <property type="entry name" value="INTEGRASE"/>
    <property type="match status" value="1"/>
</dbReference>
<keyword evidence="5" id="KW-0233">DNA recombination</keyword>
<protein>
    <submittedName>
        <fullName evidence="8">IS30 family transposase</fullName>
    </submittedName>
</protein>
<evidence type="ECO:0000313" key="10">
    <source>
        <dbReference type="Proteomes" id="UP000233750"/>
    </source>
</evidence>
<feature type="compositionally biased region" description="Low complexity" evidence="6">
    <location>
        <begin position="56"/>
        <end position="65"/>
    </location>
</feature>
<dbReference type="GO" id="GO:0015074">
    <property type="term" value="P:DNA integration"/>
    <property type="evidence" value="ECO:0007669"/>
    <property type="project" value="InterPro"/>
</dbReference>
<dbReference type="OrthoDB" id="9803231at2"/>
<dbReference type="AlphaFoldDB" id="A0A2N3W8X1"/>
<accession>A0A2N3W8X1</accession>
<dbReference type="InterPro" id="IPR036397">
    <property type="entry name" value="RNaseH_sf"/>
</dbReference>
<dbReference type="GO" id="GO:0004803">
    <property type="term" value="F:transposase activity"/>
    <property type="evidence" value="ECO:0007669"/>
    <property type="project" value="InterPro"/>
</dbReference>
<dbReference type="InterPro" id="IPR001598">
    <property type="entry name" value="Transposase_IS30_CS"/>
</dbReference>
<keyword evidence="3" id="KW-0815">Transposition</keyword>
<organism evidence="8 10">
    <name type="scientific">Amycolatopsis echigonensis</name>
    <dbReference type="NCBI Taxonomy" id="2576905"/>
    <lineage>
        <taxon>Bacteria</taxon>
        <taxon>Bacillati</taxon>
        <taxon>Actinomycetota</taxon>
        <taxon>Actinomycetes</taxon>
        <taxon>Pseudonocardiales</taxon>
        <taxon>Pseudonocardiaceae</taxon>
        <taxon>Amycolatopsis</taxon>
    </lineage>
</organism>
<dbReference type="Proteomes" id="UP000233750">
    <property type="component" value="Unassembled WGS sequence"/>
</dbReference>
<evidence type="ECO:0000256" key="2">
    <source>
        <dbReference type="ARBA" id="ARBA00006363"/>
    </source>
</evidence>
<keyword evidence="4" id="KW-0238">DNA-binding</keyword>
<dbReference type="EMBL" id="PJMY01000003">
    <property type="protein sequence ID" value="PKV91140.1"/>
    <property type="molecule type" value="Genomic_DNA"/>
</dbReference>
<dbReference type="GO" id="GO:0005829">
    <property type="term" value="C:cytosol"/>
    <property type="evidence" value="ECO:0007669"/>
    <property type="project" value="TreeGrafter"/>
</dbReference>
<dbReference type="PROSITE" id="PS01043">
    <property type="entry name" value="TRANSPOSASE_IS30"/>
    <property type="match status" value="1"/>
</dbReference>
<proteinExistence type="inferred from homology"/>
<dbReference type="GO" id="GO:0003677">
    <property type="term" value="F:DNA binding"/>
    <property type="evidence" value="ECO:0007669"/>
    <property type="project" value="UniProtKB-KW"/>
</dbReference>
<dbReference type="GO" id="GO:0006313">
    <property type="term" value="P:DNA transposition"/>
    <property type="evidence" value="ECO:0007669"/>
    <property type="project" value="InterPro"/>
</dbReference>
<dbReference type="RefSeq" id="WP_101434569.1">
    <property type="nucleotide sequence ID" value="NZ_PJMY01000003.1"/>
</dbReference>
<dbReference type="PANTHER" id="PTHR10948:SF23">
    <property type="entry name" value="TRANSPOSASE INSI FOR INSERTION SEQUENCE ELEMENT IS30A-RELATED"/>
    <property type="match status" value="1"/>
</dbReference>
<evidence type="ECO:0000259" key="7">
    <source>
        <dbReference type="PROSITE" id="PS50994"/>
    </source>
</evidence>
<dbReference type="InterPro" id="IPR053392">
    <property type="entry name" value="Transposase_IS30-like"/>
</dbReference>
<evidence type="ECO:0000313" key="8">
    <source>
        <dbReference type="EMBL" id="PKV90332.1"/>
    </source>
</evidence>
<dbReference type="EMBL" id="PJMY01000003">
    <property type="protein sequence ID" value="PKV90332.1"/>
    <property type="molecule type" value="Genomic_DNA"/>
</dbReference>
<comment type="similarity">
    <text evidence="2">Belongs to the transposase IS30 family.</text>
</comment>
<dbReference type="Pfam" id="PF00665">
    <property type="entry name" value="rve"/>
    <property type="match status" value="1"/>
</dbReference>
<dbReference type="Gene3D" id="3.30.420.10">
    <property type="entry name" value="Ribonuclease H-like superfamily/Ribonuclease H"/>
    <property type="match status" value="1"/>
</dbReference>
<evidence type="ECO:0000256" key="4">
    <source>
        <dbReference type="ARBA" id="ARBA00023125"/>
    </source>
</evidence>
<evidence type="ECO:0000256" key="6">
    <source>
        <dbReference type="SAM" id="MobiDB-lite"/>
    </source>
</evidence>
<gene>
    <name evidence="8" type="ORF">ATK30_1078</name>
    <name evidence="9" type="ORF">ATK30_1902</name>
</gene>
<dbReference type="NCBIfam" id="NF033563">
    <property type="entry name" value="transpos_IS30"/>
    <property type="match status" value="1"/>
</dbReference>
<name>A0A2N3W8X1_9PSEU</name>
<dbReference type="InterPro" id="IPR051917">
    <property type="entry name" value="Transposase-Integrase"/>
</dbReference>
<evidence type="ECO:0000256" key="5">
    <source>
        <dbReference type="ARBA" id="ARBA00023172"/>
    </source>
</evidence>
<dbReference type="SUPFAM" id="SSF53098">
    <property type="entry name" value="Ribonuclease H-like"/>
    <property type="match status" value="1"/>
</dbReference>
<sequence length="401" mass="44295">MAGVGGDRASRGRVRLAAERRRYFDLVAEGVGTVEACRIVGVGRRTGHRWRHGRPSRAGANARPAPARPGPGSDRFLSVEERIAIADGLATGRSQRAIAAELGRSPSTVSREIARNTPPAGGYRPHAAHDLARARRPRPKTGKIAACPELRERVQAMLGEKFSPEQIARRLRRDHPDRPELHVTHETIYQALYVQGRGELRRELARALRTGRARRKPRAGQQRRPRFAEPMAMISDRPAEAADRAVPGHWEGDLIIGKDNASAIATLVERTTRYVLLVPLPRGRGAEAVRDALAATAATLPAHLQRSLTWDQGSEMGRHHEFTIATGIPVYFCDPHSPWQRGSNENTNGLLRQYFPKGTDLSAHTPEHLAAVAAQLNRRPRKTLDWDTPAERLANLLTTTT</sequence>
<keyword evidence="10" id="KW-1185">Reference proteome</keyword>
<comment type="caution">
    <text evidence="8">The sequence shown here is derived from an EMBL/GenBank/DDBJ whole genome shotgun (WGS) entry which is preliminary data.</text>
</comment>
<dbReference type="PANTHER" id="PTHR10948">
    <property type="entry name" value="TRANSPOSASE"/>
    <property type="match status" value="1"/>
</dbReference>
<feature type="region of interest" description="Disordered" evidence="6">
    <location>
        <begin position="47"/>
        <end position="75"/>
    </location>
</feature>
<reference evidence="8 10" key="1">
    <citation type="submission" date="2017-12" db="EMBL/GenBank/DDBJ databases">
        <title>Sequencing the genomes of 1000 Actinobacteria strains.</title>
        <authorList>
            <person name="Klenk H.-P."/>
        </authorList>
    </citation>
    <scope>NUCLEOTIDE SEQUENCE [LARGE SCALE GENOMIC DNA]</scope>
    <source>
        <strain evidence="8 10">DSM 45165</strain>
    </source>
</reference>
<evidence type="ECO:0000256" key="1">
    <source>
        <dbReference type="ARBA" id="ARBA00002190"/>
    </source>
</evidence>
<comment type="function">
    <text evidence="1">Required for the transposition of the insertion element.</text>
</comment>
<dbReference type="InterPro" id="IPR025246">
    <property type="entry name" value="IS30-like_HTH"/>
</dbReference>
<dbReference type="InterPro" id="IPR001584">
    <property type="entry name" value="Integrase_cat-core"/>
</dbReference>
<evidence type="ECO:0000256" key="3">
    <source>
        <dbReference type="ARBA" id="ARBA00022578"/>
    </source>
</evidence>
<feature type="domain" description="Integrase catalytic" evidence="7">
    <location>
        <begin position="243"/>
        <end position="397"/>
    </location>
</feature>